<reference evidence="5 7" key="2">
    <citation type="submission" date="2019-07" db="EMBL/GenBank/DDBJ databases">
        <title>Tepidimonas ignava SPS-1037 draft genome.</title>
        <authorList>
            <person name="Da Costa M.S."/>
            <person name="Froufe H.J.C."/>
            <person name="Egas C."/>
            <person name="Albuquerque L."/>
        </authorList>
    </citation>
    <scope>NUCLEOTIDE SEQUENCE [LARGE SCALE GENOMIC DNA]</scope>
    <source>
        <strain evidence="5 7">SPS-1037</strain>
    </source>
</reference>
<organism evidence="4 6">
    <name type="scientific">Tepidimonas ignava</name>
    <dbReference type="NCBI Taxonomy" id="114249"/>
    <lineage>
        <taxon>Bacteria</taxon>
        <taxon>Pseudomonadati</taxon>
        <taxon>Pseudomonadota</taxon>
        <taxon>Betaproteobacteria</taxon>
        <taxon>Burkholderiales</taxon>
        <taxon>Tepidimonas</taxon>
    </lineage>
</organism>
<dbReference type="SMART" id="SM00849">
    <property type="entry name" value="Lactamase_B"/>
    <property type="match status" value="1"/>
</dbReference>
<evidence type="ECO:0000313" key="6">
    <source>
        <dbReference type="Proteomes" id="UP000295536"/>
    </source>
</evidence>
<dbReference type="EMBL" id="VJNC01000004">
    <property type="protein sequence ID" value="TSE22945.1"/>
    <property type="molecule type" value="Genomic_DNA"/>
</dbReference>
<dbReference type="Gene3D" id="3.60.15.10">
    <property type="entry name" value="Ribonuclease Z/Hydroxyacylglutathione hydrolase-like"/>
    <property type="match status" value="1"/>
</dbReference>
<dbReference type="GO" id="GO:0017001">
    <property type="term" value="P:antibiotic catabolic process"/>
    <property type="evidence" value="ECO:0007669"/>
    <property type="project" value="UniProtKB-ARBA"/>
</dbReference>
<dbReference type="PROSITE" id="PS51318">
    <property type="entry name" value="TAT"/>
    <property type="match status" value="1"/>
</dbReference>
<dbReference type="InterPro" id="IPR036866">
    <property type="entry name" value="RibonucZ/Hydroxyglut_hydro"/>
</dbReference>
<dbReference type="SUPFAM" id="SSF56281">
    <property type="entry name" value="Metallo-hydrolase/oxidoreductase"/>
    <property type="match status" value="1"/>
</dbReference>
<name>A0A4R3LG61_9BURK</name>
<evidence type="ECO:0000256" key="2">
    <source>
        <dbReference type="SAM" id="MobiDB-lite"/>
    </source>
</evidence>
<dbReference type="PANTHER" id="PTHR42951:SF4">
    <property type="entry name" value="ACYL-COENZYME A THIOESTERASE MBLAC2"/>
    <property type="match status" value="1"/>
</dbReference>
<dbReference type="Pfam" id="PF00753">
    <property type="entry name" value="Lactamase_B"/>
    <property type="match status" value="1"/>
</dbReference>
<dbReference type="EMBL" id="SMAH01000003">
    <property type="protein sequence ID" value="TCS98972.1"/>
    <property type="molecule type" value="Genomic_DNA"/>
</dbReference>
<keyword evidence="7" id="KW-1185">Reference proteome</keyword>
<dbReference type="GO" id="GO:0016787">
    <property type="term" value="F:hydrolase activity"/>
    <property type="evidence" value="ECO:0007669"/>
    <property type="project" value="UniProtKB-KW"/>
</dbReference>
<evidence type="ECO:0000313" key="4">
    <source>
        <dbReference type="EMBL" id="TCS98972.1"/>
    </source>
</evidence>
<keyword evidence="4" id="KW-0378">Hydrolase</keyword>
<evidence type="ECO:0000256" key="1">
    <source>
        <dbReference type="ARBA" id="ARBA00005250"/>
    </source>
</evidence>
<dbReference type="Proteomes" id="UP000295536">
    <property type="component" value="Unassembled WGS sequence"/>
</dbReference>
<evidence type="ECO:0000259" key="3">
    <source>
        <dbReference type="SMART" id="SM00849"/>
    </source>
</evidence>
<comment type="similarity">
    <text evidence="1">Belongs to the metallo-beta-lactamase superfamily. Class-B beta-lactamase family.</text>
</comment>
<feature type="domain" description="Metallo-beta-lactamase" evidence="3">
    <location>
        <begin position="97"/>
        <end position="286"/>
    </location>
</feature>
<dbReference type="CDD" id="cd16282">
    <property type="entry name" value="metallo-hydrolase-like_MBL-fold"/>
    <property type="match status" value="1"/>
</dbReference>
<sequence length="361" mass="40580">MLMQQRGMSTPQRLSHPETLMQQPSLTRRHWLRTVAGASAGVATLAAVPEVRLFAQQLQDFIEGPPVPDVKPERLSPHVWMIYARDGFPTPDNRGVMANVVFVVTSVGVVVLDSGCSLQHGQMAIRMIRTVTDKPVVAIFNSHYHGDHWLGNHAFVEAFGAQLPIYALPHTIEQIRGAEGNLWRSLMERWTNQATMGTKVVPPNQATEHGRTYRFGDVTLRMHHYGRAHTPSDLCIEVVEDRFTYVGDIAMENRIANIDDGSYPGTFKYYEALQRSAGEQLWWPGHGRGSKTLLNDYGTFLRGIWEPCVQAVKDGVPLERAKELVLKDPRVQTRAKNMAGFESNIGKYTSLAYLEAEKELF</sequence>
<protein>
    <submittedName>
        <fullName evidence="4">Glyoxylase-like metal-dependent hydrolase (Beta-lactamase superfamily II)</fullName>
    </submittedName>
    <submittedName>
        <fullName evidence="5">Quinoprotein relay system zinc metallohydrolase 1</fullName>
    </submittedName>
</protein>
<evidence type="ECO:0000313" key="5">
    <source>
        <dbReference type="EMBL" id="TSE22945.1"/>
    </source>
</evidence>
<feature type="region of interest" description="Disordered" evidence="2">
    <location>
        <begin position="1"/>
        <end position="21"/>
    </location>
</feature>
<dbReference type="AlphaFoldDB" id="A0A4R3LG61"/>
<gene>
    <name evidence="4" type="ORF">EDC36_10328</name>
    <name evidence="5" type="ORF">Tigna_00927</name>
</gene>
<reference evidence="4 6" key="1">
    <citation type="submission" date="2019-03" db="EMBL/GenBank/DDBJ databases">
        <title>Genomic Encyclopedia of Type Strains, Phase IV (KMG-IV): sequencing the most valuable type-strain genomes for metagenomic binning, comparative biology and taxonomic classification.</title>
        <authorList>
            <person name="Goeker M."/>
        </authorList>
    </citation>
    <scope>NUCLEOTIDE SEQUENCE [LARGE SCALE GENOMIC DNA]</scope>
    <source>
        <strain evidence="4 6">DSM 12034</strain>
    </source>
</reference>
<dbReference type="InterPro" id="IPR050855">
    <property type="entry name" value="NDM-1-like"/>
</dbReference>
<proteinExistence type="inferred from homology"/>
<accession>A0A4R3LG61</accession>
<dbReference type="PANTHER" id="PTHR42951">
    <property type="entry name" value="METALLO-BETA-LACTAMASE DOMAIN-CONTAINING"/>
    <property type="match status" value="1"/>
</dbReference>
<feature type="compositionally biased region" description="Polar residues" evidence="2">
    <location>
        <begin position="1"/>
        <end position="13"/>
    </location>
</feature>
<comment type="caution">
    <text evidence="4">The sequence shown here is derived from an EMBL/GenBank/DDBJ whole genome shotgun (WGS) entry which is preliminary data.</text>
</comment>
<evidence type="ECO:0000313" key="7">
    <source>
        <dbReference type="Proteomes" id="UP000315577"/>
    </source>
</evidence>
<dbReference type="InterPro" id="IPR001279">
    <property type="entry name" value="Metallo-B-lactamas"/>
</dbReference>
<dbReference type="InterPro" id="IPR006311">
    <property type="entry name" value="TAT_signal"/>
</dbReference>
<dbReference type="Proteomes" id="UP000315577">
    <property type="component" value="Unassembled WGS sequence"/>
</dbReference>